<dbReference type="STRING" id="5217.A0A4Q1BN35"/>
<feature type="compositionally biased region" description="Basic and acidic residues" evidence="1">
    <location>
        <begin position="1850"/>
        <end position="1870"/>
    </location>
</feature>
<protein>
    <recommendedName>
        <fullName evidence="2">USP domain-containing protein</fullName>
    </recommendedName>
</protein>
<feature type="compositionally biased region" description="Low complexity" evidence="1">
    <location>
        <begin position="64"/>
        <end position="83"/>
    </location>
</feature>
<dbReference type="GO" id="GO:0016579">
    <property type="term" value="P:protein deubiquitination"/>
    <property type="evidence" value="ECO:0007669"/>
    <property type="project" value="InterPro"/>
</dbReference>
<name>A0A4Q1BN35_TREME</name>
<feature type="compositionally biased region" description="Pro residues" evidence="1">
    <location>
        <begin position="1801"/>
        <end position="1818"/>
    </location>
</feature>
<comment type="caution">
    <text evidence="3">The sequence shown here is derived from an EMBL/GenBank/DDBJ whole genome shotgun (WGS) entry which is preliminary data.</text>
</comment>
<proteinExistence type="predicted"/>
<feature type="compositionally biased region" description="Polar residues" evidence="1">
    <location>
        <begin position="407"/>
        <end position="421"/>
    </location>
</feature>
<feature type="region of interest" description="Disordered" evidence="1">
    <location>
        <begin position="1298"/>
        <end position="1401"/>
    </location>
</feature>
<feature type="compositionally biased region" description="Polar residues" evidence="1">
    <location>
        <begin position="1351"/>
        <end position="1364"/>
    </location>
</feature>
<feature type="compositionally biased region" description="Acidic residues" evidence="1">
    <location>
        <begin position="157"/>
        <end position="166"/>
    </location>
</feature>
<feature type="region of interest" description="Disordered" evidence="1">
    <location>
        <begin position="1766"/>
        <end position="1887"/>
    </location>
</feature>
<feature type="compositionally biased region" description="Basic and acidic residues" evidence="1">
    <location>
        <begin position="422"/>
        <end position="469"/>
    </location>
</feature>
<dbReference type="InParanoid" id="A0A4Q1BN35"/>
<feature type="compositionally biased region" description="Polar residues" evidence="1">
    <location>
        <begin position="319"/>
        <end position="338"/>
    </location>
</feature>
<dbReference type="VEuPathDB" id="FungiDB:TREMEDRAFT_66202"/>
<evidence type="ECO:0000313" key="3">
    <source>
        <dbReference type="EMBL" id="RXK39264.1"/>
    </source>
</evidence>
<feature type="compositionally biased region" description="Polar residues" evidence="1">
    <location>
        <begin position="1779"/>
        <end position="1794"/>
    </location>
</feature>
<dbReference type="InterPro" id="IPR001394">
    <property type="entry name" value="Peptidase_C19_UCH"/>
</dbReference>
<feature type="region of interest" description="Disordered" evidence="1">
    <location>
        <begin position="156"/>
        <end position="179"/>
    </location>
</feature>
<feature type="domain" description="USP" evidence="2">
    <location>
        <begin position="1439"/>
        <end position="1761"/>
    </location>
</feature>
<evidence type="ECO:0000259" key="2">
    <source>
        <dbReference type="PROSITE" id="PS50235"/>
    </source>
</evidence>
<feature type="region of interest" description="Disordered" evidence="1">
    <location>
        <begin position="318"/>
        <end position="595"/>
    </location>
</feature>
<feature type="compositionally biased region" description="Basic and acidic residues" evidence="1">
    <location>
        <begin position="584"/>
        <end position="593"/>
    </location>
</feature>
<dbReference type="PROSITE" id="PS50235">
    <property type="entry name" value="USP_3"/>
    <property type="match status" value="1"/>
</dbReference>
<dbReference type="EMBL" id="SDIL01000034">
    <property type="protein sequence ID" value="RXK39264.1"/>
    <property type="molecule type" value="Genomic_DNA"/>
</dbReference>
<feature type="compositionally biased region" description="Acidic residues" evidence="1">
    <location>
        <begin position="556"/>
        <end position="583"/>
    </location>
</feature>
<dbReference type="Gene3D" id="3.40.395.10">
    <property type="entry name" value="Adenoviral Proteinase, Chain A"/>
    <property type="match status" value="1"/>
</dbReference>
<feature type="region of interest" description="Disordered" evidence="1">
    <location>
        <begin position="1083"/>
        <end position="1108"/>
    </location>
</feature>
<feature type="compositionally biased region" description="Low complexity" evidence="1">
    <location>
        <begin position="1834"/>
        <end position="1848"/>
    </location>
</feature>
<dbReference type="InterPro" id="IPR028889">
    <property type="entry name" value="USP"/>
</dbReference>
<dbReference type="Gene3D" id="3.90.70.10">
    <property type="entry name" value="Cysteine proteinases"/>
    <property type="match status" value="1"/>
</dbReference>
<sequence>MARHTPRRAPSGVVPATLIDKLTKPSRRGRPRRIPRQSRVESPSLRESPDSPSPAGRPQKIKKLSSVPNPLVPNPLVKQSTAPHPHPPSPTPSNDKDPVHSVQSTTDLKNGSIRPASLIFDEHAPPATEPSSEYDGWVARYHDTPDHRLVGNLVDEFGGEQDDSDAASDAPSPQGTYRTPNVRITKDFLRPMKLKLSREDGYIRKEVKISDLIRHFELLPHDYNLRRHSLYREASIKWIDGVGLFPSEIRARRMEISVPKAVVRHSGTRLVWRVVYACNGACETDLDNSARHNVPTLGAQETLDSQLFSFAKRAAKNFNPASKNPTSKVQVPVRTQPQPLSPHVPKLERLRSSKRRSERLEKRGQIEGGGRRQTPTHGLVSGKRAPVRAPSWADGSSNKTDTDSRSYVDNSSDHASIQSHSEVLHRQNGHRELVKNSRHQVDLKDDNNKNKSDNYKETMARRDGKRVKYDSVNSQEEDGEEEDGEEEDGEEEDGEEEDGEEEDGEEEDGEEEDGEEEDGEEENREEEDGQEEDREGEDVQGEDGEEEEAGHKEYLEEADSEDDYSEDDYSDEEFSGDEQEPGDISDKAPEGSPKRYKSHFCGTFIVVEMTAAQCEKQRCTIIEKDLESHPPVRSTSELRISPYMRRLLHEAALGFGMTVGRLQAWYAKDIMSNDTHALWLSQQCPHRLPKASDYRTAVSTATAVSRLDRSPLAAMEIIYKQHPQSFLAAHFPNLLEETPGKRVDPSTRFECVIAPRYAQMCAILQVGQMGMYLDSSWRNKNAFRCPLTFLVTINEYHRMIPLAAMVSNHNDVQAYRFLLAEFKKAVRQTAGDYLLGKFEIKIDGVSQDILQKACLIVSEDGLIPRFVMIDGCDAERLAIEFEFPGVPLRACQFHLMHACRSKVRRILGTNFRAAIHTNTILEAIQACQRCPEKEDWNEYYGILEDTVRRLLPQDSNGWDQLDEYLQSEWFSKRWRDYTVDYGIPSQVTRDGPWSTNNYSEAAFRTFDRVFLNCRANKRLDRLLSIILTAYFPFYENVPLNVSRADPSLQRNLSAGLLRWEVDCIHRCPRQSIPAAHRHLFGNTPVYQVNPPRRDTPSAQTNYCGRRPSRRGKEGRAVCTCGYGKHSGKRCGHLWAMVMYELCGPIGEFEANHALIEDIILGTMSNGPTQTVSSTNQNKDDPFYNDRNDYKEYWGRDVIRSVKWSHIDINPGYTPQQSIHTSQDISKPVTQPIVNSPYVQTSLSDPINTTTTTKPLVIPRRHSLTSADQPPPGVRGVTLHHHLIGVGESPGRHIKELTHPVQQQKRKRREIEKVEGVPVSNQEAKRIRSNQLPVAFKSGKHTPDDHLPSTAPPSQGYSHHQQPTSPIGRRYSRIRDKVNDYSSAVDDHNSDPSTWSHSLPGRPAAIRPLQPYRHAIPSAQKSKLRMPRKVVTHLDSIKPTGVRNTGIDCYAIALFQVLLRLVSWSAELERFRLAVPPLADPVFSLLFEFRMAVETHLSTSFPQLRTILAGHFVVSSATQMMDPDEVLRQLNTYLDGISSTNLFSRLFEMVIMSVGVCPVCQAPSTGPTEPSVAVHNSLFLHPWSPQGKQKPFDQMLKESYQTSTKANYQCKNIVCSARYAPQGQGFNVTPSTFFTQTSVVLRLNIVWNSETSPEGLKSSTVQTVPRNNVEQKVHIGDPFHIPLDLVLPEGVNVNTIQIKYELRGIVCRHGEAVEVGHYVAITRGEEDTWWILDDDKVTLASNPSAAAFQDARYPVILFYESTHHELSTSTSTNMPRPEQLNPQPQPVASTSSGISKRNEATGPPPVPVGRTPSNPPPIASPAHDRLLQQRRSSHSTAGQGLSLASSSSSEIHTRADMVEPKYSREASDTRRITPVPLSKSSTIPQSQPPMVKASITQSQLPSSFSTQPSASRINEVAGLTINPTRHTTYPSHTIGHDSNQPKHNMGNVRNMGAANISLNRASSVVGPATVNPQVWIADNLSSGKEAASQQHLPTHLTSHSIDIEASKDSIYHNPHPVPFNDTEDPFRWLQLDEEKDMFDDVLPSDMPSPPTAALHINHPTHTSAVSTTTSQQEPSASVPSVINNISTSLKAPVEAGSSRHVITSVTEELSGIQELPPNSPIDFPLPSPKSPLMAVIDPEDMKSVPFDSLKDVRDQENAALRRYYKLIWVGDLDGKTSPMANFITMSDPRQFAPAPIPFTDRFFNRLLSRMANQGDQPGLVTRNGEGTIVTGVPHVTVTQDGVRRLKNRTSWWNDHLIDSLCLQALARTNRQSPPVGGRCRVAYLFSAIEEVRGVKPAGKKPWRILGKDSSWRDYITVGVVSVQRNTHFAALAIFGPARLVIVYDSAGGTFDDRIMKEKWTTLLKQRLTFEYHAGMVTAEQNENWIFAPNTPRMRDHLHWVTQTDGHNCGPLATAAIFSIIQGIRPDTAHLGLVTTTYTPACAVVLRDSFTYFLLSEVALSMTDEERQGEHLLRDKLLMDEMQQWGQNRLTFQLTQWIRYWRHFVNQKK</sequence>
<dbReference type="PANTHER" id="PTHR24216">
    <property type="entry name" value="PAXILLIN-RELATED"/>
    <property type="match status" value="1"/>
</dbReference>
<gene>
    <name evidence="3" type="ORF">M231_03484</name>
</gene>
<dbReference type="Pfam" id="PF00443">
    <property type="entry name" value="UCH"/>
    <property type="match status" value="1"/>
</dbReference>
<dbReference type="GO" id="GO:0004843">
    <property type="term" value="F:cysteine-type deubiquitinase activity"/>
    <property type="evidence" value="ECO:0007669"/>
    <property type="project" value="InterPro"/>
</dbReference>
<feature type="compositionally biased region" description="Acidic residues" evidence="1">
    <location>
        <begin position="475"/>
        <end position="548"/>
    </location>
</feature>
<feature type="compositionally biased region" description="Basic residues" evidence="1">
    <location>
        <begin position="24"/>
        <end position="36"/>
    </location>
</feature>
<accession>A0A4Q1BN35</accession>
<evidence type="ECO:0000256" key="1">
    <source>
        <dbReference type="SAM" id="MobiDB-lite"/>
    </source>
</evidence>
<dbReference type="CDD" id="cd02257">
    <property type="entry name" value="Peptidase_C19"/>
    <property type="match status" value="1"/>
</dbReference>
<evidence type="ECO:0000313" key="4">
    <source>
        <dbReference type="Proteomes" id="UP000289152"/>
    </source>
</evidence>
<dbReference type="Proteomes" id="UP000289152">
    <property type="component" value="Unassembled WGS sequence"/>
</dbReference>
<organism evidence="3 4">
    <name type="scientific">Tremella mesenterica</name>
    <name type="common">Jelly fungus</name>
    <dbReference type="NCBI Taxonomy" id="5217"/>
    <lineage>
        <taxon>Eukaryota</taxon>
        <taxon>Fungi</taxon>
        <taxon>Dikarya</taxon>
        <taxon>Basidiomycota</taxon>
        <taxon>Agaricomycotina</taxon>
        <taxon>Tremellomycetes</taxon>
        <taxon>Tremellales</taxon>
        <taxon>Tremellaceae</taxon>
        <taxon>Tremella</taxon>
    </lineage>
</organism>
<dbReference type="SUPFAM" id="SSF54001">
    <property type="entry name" value="Cysteine proteinases"/>
    <property type="match status" value="2"/>
</dbReference>
<feature type="region of interest" description="Disordered" evidence="1">
    <location>
        <begin position="1"/>
        <end position="112"/>
    </location>
</feature>
<dbReference type="InterPro" id="IPR038765">
    <property type="entry name" value="Papain-like_cys_pep_sf"/>
</dbReference>
<keyword evidence="4" id="KW-1185">Reference proteome</keyword>
<reference evidence="3 4" key="1">
    <citation type="submission" date="2016-06" db="EMBL/GenBank/DDBJ databases">
        <title>Evolution of pathogenesis and genome organization in the Tremellales.</title>
        <authorList>
            <person name="Cuomo C."/>
            <person name="Litvintseva A."/>
            <person name="Heitman J."/>
            <person name="Chen Y."/>
            <person name="Sun S."/>
            <person name="Springer D."/>
            <person name="Dromer F."/>
            <person name="Young S."/>
            <person name="Zeng Q."/>
            <person name="Chapman S."/>
            <person name="Gujja S."/>
            <person name="Saif S."/>
            <person name="Birren B."/>
        </authorList>
    </citation>
    <scope>NUCLEOTIDE SEQUENCE [LARGE SCALE GENOMIC DNA]</scope>
    <source>
        <strain evidence="3 4">ATCC 28783</strain>
    </source>
</reference>
<feature type="compositionally biased region" description="Basic and acidic residues" evidence="1">
    <location>
        <begin position="1372"/>
        <end position="1389"/>
    </location>
</feature>
<dbReference type="OrthoDB" id="2596771at2759"/>